<evidence type="ECO:0000256" key="1">
    <source>
        <dbReference type="ARBA" id="ARBA00001947"/>
    </source>
</evidence>
<dbReference type="NCBIfam" id="TIGR02033">
    <property type="entry name" value="D-hydantoinase"/>
    <property type="match status" value="1"/>
</dbReference>
<protein>
    <recommendedName>
        <fullName evidence="8">dihydropyrimidinase</fullName>
        <ecNumber evidence="8">3.5.2.2</ecNumber>
    </recommendedName>
</protein>
<dbReference type="GO" id="GO:0006208">
    <property type="term" value="P:pyrimidine nucleobase catabolic process"/>
    <property type="evidence" value="ECO:0007669"/>
    <property type="project" value="TreeGrafter"/>
</dbReference>
<reference evidence="11" key="1">
    <citation type="journal article" date="2017" name="Toxicon">
        <title>Venom-gland transcriptomics and venom proteomics of the Hentz striped scorpion (Centruroides hentzi; Buthidae) reveal high toxin diversity in a harmless member of a lethal family.</title>
        <authorList>
            <person name="Ward M.J."/>
            <person name="Ellsworth S.A."/>
            <person name="Rokyta D.R."/>
        </authorList>
    </citation>
    <scope>NUCLEOTIDE SEQUENCE</scope>
    <source>
        <tissue evidence="11">Venom gland</tissue>
    </source>
</reference>
<evidence type="ECO:0000313" key="11">
    <source>
        <dbReference type="EMBL" id="MBW20091.1"/>
    </source>
</evidence>
<evidence type="ECO:0000256" key="3">
    <source>
        <dbReference type="ARBA" id="ARBA00011881"/>
    </source>
</evidence>
<evidence type="ECO:0000259" key="10">
    <source>
        <dbReference type="Pfam" id="PF01979"/>
    </source>
</evidence>
<proteinExistence type="inferred from homology"/>
<evidence type="ECO:0000256" key="6">
    <source>
        <dbReference type="ARBA" id="ARBA00022833"/>
    </source>
</evidence>
<dbReference type="Gene3D" id="2.30.40.10">
    <property type="entry name" value="Urease, subunit C, domain 1"/>
    <property type="match status" value="1"/>
</dbReference>
<dbReference type="AlphaFoldDB" id="A0A2I9LNX6"/>
<dbReference type="InterPro" id="IPR032466">
    <property type="entry name" value="Metal_Hydrolase"/>
</dbReference>
<feature type="domain" description="Amidohydrolase-related" evidence="10">
    <location>
        <begin position="71"/>
        <end position="459"/>
    </location>
</feature>
<feature type="compositionally biased region" description="Polar residues" evidence="9">
    <location>
        <begin position="546"/>
        <end position="559"/>
    </location>
</feature>
<dbReference type="SUPFAM" id="SSF51556">
    <property type="entry name" value="Metallo-dependent hydrolases"/>
    <property type="match status" value="1"/>
</dbReference>
<comment type="subunit">
    <text evidence="3">Homotetramer.</text>
</comment>
<dbReference type="InterPro" id="IPR006680">
    <property type="entry name" value="Amidohydro-rel"/>
</dbReference>
<evidence type="ECO:0000256" key="9">
    <source>
        <dbReference type="SAM" id="MobiDB-lite"/>
    </source>
</evidence>
<dbReference type="EMBL" id="GFWZ01000101">
    <property type="protein sequence ID" value="MBW20091.1"/>
    <property type="molecule type" value="Transcribed_RNA"/>
</dbReference>
<keyword evidence="4" id="KW-0479">Metal-binding</keyword>
<feature type="region of interest" description="Disordered" evidence="9">
    <location>
        <begin position="533"/>
        <end position="586"/>
    </location>
</feature>
<dbReference type="GO" id="GO:0046872">
    <property type="term" value="F:metal ion binding"/>
    <property type="evidence" value="ECO:0007669"/>
    <property type="project" value="UniProtKB-KW"/>
</dbReference>
<dbReference type="InterPro" id="IPR011778">
    <property type="entry name" value="Hydantoinase/dihydroPyrase"/>
</dbReference>
<dbReference type="GO" id="GO:0005829">
    <property type="term" value="C:cytosol"/>
    <property type="evidence" value="ECO:0007669"/>
    <property type="project" value="TreeGrafter"/>
</dbReference>
<organism evidence="11">
    <name type="scientific">Centruroides hentzi</name>
    <dbReference type="NCBI Taxonomy" id="88313"/>
    <lineage>
        <taxon>Eukaryota</taxon>
        <taxon>Metazoa</taxon>
        <taxon>Ecdysozoa</taxon>
        <taxon>Arthropoda</taxon>
        <taxon>Chelicerata</taxon>
        <taxon>Arachnida</taxon>
        <taxon>Scorpiones</taxon>
        <taxon>Buthida</taxon>
        <taxon>Buthoidea</taxon>
        <taxon>Buthidae</taxon>
        <taxon>Centruroides</taxon>
    </lineage>
</organism>
<dbReference type="PANTHER" id="PTHR11647:SF1">
    <property type="entry name" value="COLLAPSIN RESPONSE MEDIATOR PROTEIN"/>
    <property type="match status" value="1"/>
</dbReference>
<sequence length="586" mass="64440">MAKTPGGTPVKKVPIHLQSAQTRLLIKGGRIVNDDCIFDADIYVEDGVIKQVGRDLIIPGGTRTLEVKGKYVIPGGVDPHTRFEFSFLDVKSSDDFYSGTKAALAGGTTTIVDCVVDPSCSILEAYEKWRSVADEKVCCDYGLHVTLTCWNDKVEREMDLLTKEKGINSFVAFMAYKDLLMLTDEELLKFFEACKNLGALPQVHAENGDIIHQLEQKILRMGITGPEAYVYSRPEEVEAEATYRAATLANQTNCPLYVLNVTGKSAADVISGKRKEGCILFGETTAASLGTDGTHYFNMCWQHAAAHVTCPPLRPDPRLSSRLMDYLSSGDLTVTASANATFNNAQKALGADDFTKIPHGVNGVEDRMSVVWERGVVTGKLTPCQFVAVTSTNAAKIFNIYPRKGRIQVGSDADLVVWDPEATRTVSAKTHRQNTDFNVFEGMTCHGIPEYVITQGRIVLEEGELHVCQGMGRFVPMPPYSPFVFGRINDREKARKPMKVDRDAYSGPVDENVTYVVEKAHYPIRENLIYAQPTSEFHSRPPTRSGGRNLQDSTFSLSGAQIDDNKSPRAGIKVNNPPGGHSTGLW</sequence>
<evidence type="ECO:0000256" key="2">
    <source>
        <dbReference type="ARBA" id="ARBA00008829"/>
    </source>
</evidence>
<comment type="cofactor">
    <cofactor evidence="1">
        <name>Zn(2+)</name>
        <dbReference type="ChEBI" id="CHEBI:29105"/>
    </cofactor>
</comment>
<dbReference type="InterPro" id="IPR011059">
    <property type="entry name" value="Metal-dep_hydrolase_composite"/>
</dbReference>
<evidence type="ECO:0000256" key="7">
    <source>
        <dbReference type="ARBA" id="ARBA00036696"/>
    </source>
</evidence>
<evidence type="ECO:0000256" key="5">
    <source>
        <dbReference type="ARBA" id="ARBA00022801"/>
    </source>
</evidence>
<dbReference type="Pfam" id="PF01979">
    <property type="entry name" value="Amidohydro_1"/>
    <property type="match status" value="1"/>
</dbReference>
<evidence type="ECO:0000256" key="4">
    <source>
        <dbReference type="ARBA" id="ARBA00022723"/>
    </source>
</evidence>
<evidence type="ECO:0000256" key="8">
    <source>
        <dbReference type="ARBA" id="ARBA00039113"/>
    </source>
</evidence>
<comment type="similarity">
    <text evidence="2">Belongs to the metallo-dependent hydrolases superfamily. Hydantoinase/dihydropyrimidinase family.</text>
</comment>
<comment type="catalytic activity">
    <reaction evidence="7">
        <text>5,6-dihydrouracil + H2O = 3-(carbamoylamino)propanoate + H(+)</text>
        <dbReference type="Rhea" id="RHEA:16121"/>
        <dbReference type="ChEBI" id="CHEBI:11892"/>
        <dbReference type="ChEBI" id="CHEBI:15377"/>
        <dbReference type="ChEBI" id="CHEBI:15378"/>
        <dbReference type="ChEBI" id="CHEBI:15901"/>
        <dbReference type="EC" id="3.5.2.2"/>
    </reaction>
</comment>
<accession>A0A2I9LNX6</accession>
<dbReference type="FunFam" id="3.20.20.140:FF:000001">
    <property type="entry name" value="Dihydropyrimidinase like 3"/>
    <property type="match status" value="1"/>
</dbReference>
<keyword evidence="5" id="KW-0378">Hydrolase</keyword>
<dbReference type="Gene3D" id="3.20.20.140">
    <property type="entry name" value="Metal-dependent hydrolases"/>
    <property type="match status" value="1"/>
</dbReference>
<name>A0A2I9LNX6_9SCOR</name>
<dbReference type="EC" id="3.5.2.2" evidence="8"/>
<dbReference type="CDD" id="cd01314">
    <property type="entry name" value="D-HYD"/>
    <property type="match status" value="1"/>
</dbReference>
<dbReference type="GO" id="GO:0004157">
    <property type="term" value="F:dihydropyrimidinase activity"/>
    <property type="evidence" value="ECO:0007669"/>
    <property type="project" value="UniProtKB-EC"/>
</dbReference>
<dbReference type="SUPFAM" id="SSF51338">
    <property type="entry name" value="Composite domain of metallo-dependent hydrolases"/>
    <property type="match status" value="2"/>
</dbReference>
<dbReference type="PANTHER" id="PTHR11647">
    <property type="entry name" value="HYDRANTOINASE/DIHYDROPYRIMIDINASE FAMILY MEMBER"/>
    <property type="match status" value="1"/>
</dbReference>
<keyword evidence="6" id="KW-0862">Zinc</keyword>
<dbReference type="InterPro" id="IPR050378">
    <property type="entry name" value="Metallo-dep_Hydrolases_sf"/>
</dbReference>